<reference evidence="2 3" key="1">
    <citation type="submission" date="2024-08" db="EMBL/GenBank/DDBJ databases">
        <authorList>
            <person name="Lu H."/>
        </authorList>
    </citation>
    <scope>NUCLEOTIDE SEQUENCE [LARGE SCALE GENOMIC DNA]</scope>
    <source>
        <strain evidence="2 3">BYS78W</strain>
    </source>
</reference>
<keyword evidence="3" id="KW-1185">Reference proteome</keyword>
<name>A0ABW7H668_9BURK</name>
<organism evidence="2 3">
    <name type="scientific">Pelomonas candidula</name>
    <dbReference type="NCBI Taxonomy" id="3299025"/>
    <lineage>
        <taxon>Bacteria</taxon>
        <taxon>Pseudomonadati</taxon>
        <taxon>Pseudomonadota</taxon>
        <taxon>Betaproteobacteria</taxon>
        <taxon>Burkholderiales</taxon>
        <taxon>Sphaerotilaceae</taxon>
        <taxon>Roseateles</taxon>
    </lineage>
</organism>
<evidence type="ECO:0000313" key="3">
    <source>
        <dbReference type="Proteomes" id="UP001606134"/>
    </source>
</evidence>
<feature type="chain" id="PRO_5045065771" description="Transporter" evidence="1">
    <location>
        <begin position="19"/>
        <end position="223"/>
    </location>
</feature>
<evidence type="ECO:0008006" key="4">
    <source>
        <dbReference type="Google" id="ProtNLM"/>
    </source>
</evidence>
<comment type="caution">
    <text evidence="2">The sequence shown here is derived from an EMBL/GenBank/DDBJ whole genome shotgun (WGS) entry which is preliminary data.</text>
</comment>
<accession>A0ABW7H668</accession>
<evidence type="ECO:0000256" key="1">
    <source>
        <dbReference type="SAM" id="SignalP"/>
    </source>
</evidence>
<sequence>MRSTFALSLALAACSAQAGRPLQSEDAPVIDEHACEVEGAYTDWRTGGDDTPQTYLQLACGVSARTELGLQVLKPREIGIAGKTRLLAAPWRDGEAALSLAWGLAHHHVDVGWRRSSVVLNLAATLPVSRDWLMHLMLGHQRDDVHGQRSTNWAVAAEHNGLGDEGRWQPMAEVFGDDHGRPWLNGALRVALVPERVFVDASLGRRLGGGRAHLMTAGFKVAF</sequence>
<evidence type="ECO:0000313" key="2">
    <source>
        <dbReference type="EMBL" id="MFG6485381.1"/>
    </source>
</evidence>
<dbReference type="Proteomes" id="UP001606134">
    <property type="component" value="Unassembled WGS sequence"/>
</dbReference>
<protein>
    <recommendedName>
        <fullName evidence="4">Transporter</fullName>
    </recommendedName>
</protein>
<keyword evidence="1" id="KW-0732">Signal</keyword>
<dbReference type="RefSeq" id="WP_394405958.1">
    <property type="nucleotide sequence ID" value="NZ_JBIGIC010000001.1"/>
</dbReference>
<gene>
    <name evidence="2" type="ORF">ACG04R_01785</name>
</gene>
<proteinExistence type="predicted"/>
<feature type="signal peptide" evidence="1">
    <location>
        <begin position="1"/>
        <end position="18"/>
    </location>
</feature>
<dbReference type="EMBL" id="JBIGIC010000001">
    <property type="protein sequence ID" value="MFG6485381.1"/>
    <property type="molecule type" value="Genomic_DNA"/>
</dbReference>